<feature type="transmembrane region" description="Helical" evidence="2">
    <location>
        <begin position="187"/>
        <end position="209"/>
    </location>
</feature>
<dbReference type="OrthoDB" id="9815400at2"/>
<feature type="region of interest" description="Disordered" evidence="1">
    <location>
        <begin position="1"/>
        <end position="26"/>
    </location>
</feature>
<evidence type="ECO:0000313" key="4">
    <source>
        <dbReference type="Proteomes" id="UP000324252"/>
    </source>
</evidence>
<feature type="transmembrane region" description="Helical" evidence="2">
    <location>
        <begin position="161"/>
        <end position="181"/>
    </location>
</feature>
<keyword evidence="2" id="KW-0812">Transmembrane</keyword>
<name>A0A1H0M7K8_9RHOB</name>
<accession>A0A1H0M7K8</accession>
<dbReference type="AlphaFoldDB" id="A0A1H0M7K8"/>
<dbReference type="EMBL" id="FQZZ01000009">
    <property type="protein sequence ID" value="SHK78643.1"/>
    <property type="molecule type" value="Genomic_DNA"/>
</dbReference>
<reference evidence="3 4" key="1">
    <citation type="submission" date="2016-11" db="EMBL/GenBank/DDBJ databases">
        <authorList>
            <person name="Varghese N."/>
            <person name="Submissions S."/>
        </authorList>
    </citation>
    <scope>NUCLEOTIDE SEQUENCE [LARGE SCALE GENOMIC DNA]</scope>
    <source>
        <strain evidence="3 4">DSM 29620</strain>
    </source>
</reference>
<evidence type="ECO:0000313" key="3">
    <source>
        <dbReference type="EMBL" id="SHK78643.1"/>
    </source>
</evidence>
<dbReference type="GO" id="GO:0005886">
    <property type="term" value="C:plasma membrane"/>
    <property type="evidence" value="ECO:0007669"/>
    <property type="project" value="TreeGrafter"/>
</dbReference>
<gene>
    <name evidence="3" type="ORF">SAMN05444142_10981</name>
</gene>
<dbReference type="InterPro" id="IPR052712">
    <property type="entry name" value="Acid_resist_chaperone_HdeD"/>
</dbReference>
<feature type="transmembrane region" description="Helical" evidence="2">
    <location>
        <begin position="129"/>
        <end position="149"/>
    </location>
</feature>
<organism evidence="3 4">
    <name type="scientific">Lutimaribacter pacificus</name>
    <dbReference type="NCBI Taxonomy" id="391948"/>
    <lineage>
        <taxon>Bacteria</taxon>
        <taxon>Pseudomonadati</taxon>
        <taxon>Pseudomonadota</taxon>
        <taxon>Alphaproteobacteria</taxon>
        <taxon>Rhodobacterales</taxon>
        <taxon>Roseobacteraceae</taxon>
        <taxon>Lutimaribacter</taxon>
    </lineage>
</organism>
<dbReference type="Pfam" id="PF03729">
    <property type="entry name" value="DUF308"/>
    <property type="match status" value="1"/>
</dbReference>
<feature type="transmembrane region" description="Helical" evidence="2">
    <location>
        <begin position="49"/>
        <end position="68"/>
    </location>
</feature>
<feature type="transmembrane region" description="Helical" evidence="2">
    <location>
        <begin position="74"/>
        <end position="95"/>
    </location>
</feature>
<dbReference type="InterPro" id="IPR005325">
    <property type="entry name" value="DUF308_memb"/>
</dbReference>
<proteinExistence type="predicted"/>
<dbReference type="Proteomes" id="UP000324252">
    <property type="component" value="Unassembled WGS sequence"/>
</dbReference>
<keyword evidence="2" id="KW-0472">Membrane</keyword>
<feature type="transmembrane region" description="Helical" evidence="2">
    <location>
        <begin position="102"/>
        <end position="123"/>
    </location>
</feature>
<evidence type="ECO:0000256" key="2">
    <source>
        <dbReference type="SAM" id="Phobius"/>
    </source>
</evidence>
<dbReference type="PANTHER" id="PTHR34989:SF1">
    <property type="entry name" value="PROTEIN HDED"/>
    <property type="match status" value="1"/>
</dbReference>
<keyword evidence="2" id="KW-1133">Transmembrane helix</keyword>
<protein>
    <submittedName>
        <fullName evidence="3">Uncharacterized membrane protein HdeD, DUF308 family</fullName>
    </submittedName>
</protein>
<dbReference type="PANTHER" id="PTHR34989">
    <property type="entry name" value="PROTEIN HDED"/>
    <property type="match status" value="1"/>
</dbReference>
<keyword evidence="4" id="KW-1185">Reference proteome</keyword>
<sequence length="223" mass="22506">MPADIGNGPAMTRGTQPETGSPGLDAPSLDDSAAEVALGPDEFSAHGRGLLAVIGIASIVAGAGAILLPFVASVAAALVTGCCLVFSGMIGLAAVVRRRHDWQMASVLALSIVAIGIGGLMIVQPFVAVLALAALIIVWLGLSGALRIWYGIRRRKRAGAVWMVISGIAALSIALLLSAGLPFSAAWLPGVVLGIDLVSWGALLVTLAFSAGAGHAGRRNETA</sequence>
<evidence type="ECO:0000256" key="1">
    <source>
        <dbReference type="SAM" id="MobiDB-lite"/>
    </source>
</evidence>